<name>A0AA38LMF4_TAXCH</name>
<dbReference type="Proteomes" id="UP000824469">
    <property type="component" value="Unassembled WGS sequence"/>
</dbReference>
<proteinExistence type="inferred from homology"/>
<dbReference type="GO" id="GO:0005634">
    <property type="term" value="C:nucleus"/>
    <property type="evidence" value="ECO:0007669"/>
    <property type="project" value="UniProtKB-SubCell"/>
</dbReference>
<dbReference type="PROSITE" id="PS00027">
    <property type="entry name" value="HOMEOBOX_1"/>
    <property type="match status" value="1"/>
</dbReference>
<keyword evidence="3" id="KW-0805">Transcription regulation</keyword>
<keyword evidence="8 9" id="KW-0539">Nucleus</keyword>
<comment type="caution">
    <text evidence="14">The sequence shown here is derived from an EMBL/GenBank/DDBJ whole genome shotgun (WGS) entry which is preliminary data.</text>
</comment>
<dbReference type="PROSITE" id="PS50071">
    <property type="entry name" value="HOMEOBOX_2"/>
    <property type="match status" value="1"/>
</dbReference>
<dbReference type="GO" id="GO:0003677">
    <property type="term" value="F:DNA binding"/>
    <property type="evidence" value="ECO:0007669"/>
    <property type="project" value="UniProtKB-UniRule"/>
</dbReference>
<dbReference type="AlphaFoldDB" id="A0AA38LMF4"/>
<dbReference type="InterPro" id="IPR001356">
    <property type="entry name" value="HD"/>
</dbReference>
<keyword evidence="15" id="KW-1185">Reference proteome</keyword>
<keyword evidence="6 9" id="KW-0371">Homeobox</keyword>
<feature type="DNA-binding region" description="Homeobox" evidence="9">
    <location>
        <begin position="122"/>
        <end position="160"/>
    </location>
</feature>
<keyword evidence="7" id="KW-0804">Transcription</keyword>
<dbReference type="SUPFAM" id="SSF46689">
    <property type="entry name" value="Homeodomain-like"/>
    <property type="match status" value="1"/>
</dbReference>
<evidence type="ECO:0000256" key="11">
    <source>
        <dbReference type="SAM" id="MobiDB-lite"/>
    </source>
</evidence>
<feature type="domain" description="START" evidence="13">
    <location>
        <begin position="212"/>
        <end position="370"/>
    </location>
</feature>
<evidence type="ECO:0000256" key="3">
    <source>
        <dbReference type="ARBA" id="ARBA00023015"/>
    </source>
</evidence>
<dbReference type="OMA" id="WIEHIDY"/>
<dbReference type="EMBL" id="JAHRHJ020000002">
    <property type="protein sequence ID" value="KAH9327695.1"/>
    <property type="molecule type" value="Genomic_DNA"/>
</dbReference>
<evidence type="ECO:0000256" key="7">
    <source>
        <dbReference type="ARBA" id="ARBA00023163"/>
    </source>
</evidence>
<keyword evidence="5 9" id="KW-0238">DNA-binding</keyword>
<evidence type="ECO:0000256" key="9">
    <source>
        <dbReference type="PROSITE-ProRule" id="PRU00108"/>
    </source>
</evidence>
<reference evidence="14 15" key="1">
    <citation type="journal article" date="2021" name="Nat. Plants">
        <title>The Taxus genome provides insights into paclitaxel biosynthesis.</title>
        <authorList>
            <person name="Xiong X."/>
            <person name="Gou J."/>
            <person name="Liao Q."/>
            <person name="Li Y."/>
            <person name="Zhou Q."/>
            <person name="Bi G."/>
            <person name="Li C."/>
            <person name="Du R."/>
            <person name="Wang X."/>
            <person name="Sun T."/>
            <person name="Guo L."/>
            <person name="Liang H."/>
            <person name="Lu P."/>
            <person name="Wu Y."/>
            <person name="Zhang Z."/>
            <person name="Ro D.K."/>
            <person name="Shang Y."/>
            <person name="Huang S."/>
            <person name="Yan J."/>
        </authorList>
    </citation>
    <scope>NUCLEOTIDE SEQUENCE [LARGE SCALE GENOMIC DNA]</scope>
    <source>
        <strain evidence="14">Ta-2019</strain>
    </source>
</reference>
<sequence>GAMIVAGLERAADKHFGMSFELGSFLDGRDNSNKRYYSEISSDNITMSQPCLAPPPPRSNMNMNIYNSTPKLSLTLMYVFMMGIVGQTSSLEGKADVFGSSGGESQLGKQKDEEYESRLFKECPHPDEKQRQLLSKQLGLAPRQIKFWFQNRRTQMKAQHERHENTLLRQDNEKLRMENMAIKEAMRNPIWNEWQQWLGNFTEGLIPLTSLPRNARSLVAELAIMAMDELMKMAQLQEPLWIRSVDDGKETLNYEEYLSQFSRGLGPKPMTHRTEATRQVSPVLMNSLDLVQTLMDANRCKEMFPCIISKVATVEVISSGTGLRHGALQLMFMEVQVPSPLVPNQRSAFFKISASNTVKGVWAVVDVSVDALREKPTCILHEIQEDAHLGASFMICPTAIHRLHGWNIPIIANPNGRRSMLKLAQRMTNNYCGGVSASSGQTWTKLSNGDDDVRVTTRKNTDDPGEPSGVVLSAATSVWLPVSPHRLFEFSPRCHSQKQ</sequence>
<dbReference type="Pfam" id="PF25797">
    <property type="entry name" value="PDF2_C"/>
    <property type="match status" value="1"/>
</dbReference>
<evidence type="ECO:0000313" key="14">
    <source>
        <dbReference type="EMBL" id="KAH9327695.1"/>
    </source>
</evidence>
<dbReference type="SMART" id="SM00234">
    <property type="entry name" value="START"/>
    <property type="match status" value="1"/>
</dbReference>
<evidence type="ECO:0000256" key="5">
    <source>
        <dbReference type="ARBA" id="ARBA00023125"/>
    </source>
</evidence>
<dbReference type="GO" id="GO:0008289">
    <property type="term" value="F:lipid binding"/>
    <property type="evidence" value="ECO:0007669"/>
    <property type="project" value="InterPro"/>
</dbReference>
<feature type="non-terminal residue" evidence="14">
    <location>
        <position position="1"/>
    </location>
</feature>
<dbReference type="InterPro" id="IPR017970">
    <property type="entry name" value="Homeobox_CS"/>
</dbReference>
<dbReference type="InterPro" id="IPR042160">
    <property type="entry name" value="HD-Zip_IV"/>
</dbReference>
<feature type="domain" description="Homeobox" evidence="12">
    <location>
        <begin position="120"/>
        <end position="159"/>
    </location>
</feature>
<evidence type="ECO:0000256" key="8">
    <source>
        <dbReference type="ARBA" id="ARBA00023242"/>
    </source>
</evidence>
<dbReference type="SMART" id="SM00389">
    <property type="entry name" value="HOX"/>
    <property type="match status" value="1"/>
</dbReference>
<comment type="similarity">
    <text evidence="2">Belongs to the HD-ZIP homeobox family. Class IV subfamily.</text>
</comment>
<dbReference type="Pfam" id="PF00046">
    <property type="entry name" value="Homeodomain"/>
    <property type="match status" value="1"/>
</dbReference>
<protein>
    <submittedName>
        <fullName evidence="14">Uncharacterized protein</fullName>
    </submittedName>
</protein>
<dbReference type="GO" id="GO:0000981">
    <property type="term" value="F:DNA-binding transcription factor activity, RNA polymerase II-specific"/>
    <property type="evidence" value="ECO:0007669"/>
    <property type="project" value="InterPro"/>
</dbReference>
<comment type="subcellular location">
    <subcellularLocation>
        <location evidence="1 9 10">Nucleus</location>
    </subcellularLocation>
</comment>
<dbReference type="Pfam" id="PF01852">
    <property type="entry name" value="START"/>
    <property type="match status" value="1"/>
</dbReference>
<dbReference type="PANTHER" id="PTHR45654:SF77">
    <property type="entry name" value="HOMEOBOX-LEUCINE ZIPPER PROTEIN MERISTEM L1"/>
    <property type="match status" value="1"/>
</dbReference>
<feature type="region of interest" description="Disordered" evidence="11">
    <location>
        <begin position="446"/>
        <end position="468"/>
    </location>
</feature>
<organism evidence="14 15">
    <name type="scientific">Taxus chinensis</name>
    <name type="common">Chinese yew</name>
    <name type="synonym">Taxus wallichiana var. chinensis</name>
    <dbReference type="NCBI Taxonomy" id="29808"/>
    <lineage>
        <taxon>Eukaryota</taxon>
        <taxon>Viridiplantae</taxon>
        <taxon>Streptophyta</taxon>
        <taxon>Embryophyta</taxon>
        <taxon>Tracheophyta</taxon>
        <taxon>Spermatophyta</taxon>
        <taxon>Pinopsida</taxon>
        <taxon>Pinidae</taxon>
        <taxon>Conifers II</taxon>
        <taxon>Cupressales</taxon>
        <taxon>Taxaceae</taxon>
        <taxon>Taxus</taxon>
    </lineage>
</organism>
<dbReference type="SUPFAM" id="SSF55961">
    <property type="entry name" value="Bet v1-like"/>
    <property type="match status" value="2"/>
</dbReference>
<evidence type="ECO:0000256" key="6">
    <source>
        <dbReference type="ARBA" id="ARBA00023155"/>
    </source>
</evidence>
<dbReference type="Gene3D" id="1.10.10.60">
    <property type="entry name" value="Homeodomain-like"/>
    <property type="match status" value="1"/>
</dbReference>
<evidence type="ECO:0000256" key="4">
    <source>
        <dbReference type="ARBA" id="ARBA00023054"/>
    </source>
</evidence>
<feature type="non-terminal residue" evidence="14">
    <location>
        <position position="499"/>
    </location>
</feature>
<dbReference type="InterPro" id="IPR002913">
    <property type="entry name" value="START_lipid-bd_dom"/>
</dbReference>
<evidence type="ECO:0000313" key="15">
    <source>
        <dbReference type="Proteomes" id="UP000824469"/>
    </source>
</evidence>
<dbReference type="FunFam" id="1.10.10.60:FF:000229">
    <property type="entry name" value="Homeobox-leucine zipper protein HDG1"/>
    <property type="match status" value="1"/>
</dbReference>
<accession>A0AA38LMF4</accession>
<gene>
    <name evidence="14" type="ORF">KI387_007873</name>
</gene>
<dbReference type="CDD" id="cd00086">
    <property type="entry name" value="homeodomain"/>
    <property type="match status" value="1"/>
</dbReference>
<dbReference type="PROSITE" id="PS50848">
    <property type="entry name" value="START"/>
    <property type="match status" value="1"/>
</dbReference>
<evidence type="ECO:0000259" key="13">
    <source>
        <dbReference type="PROSITE" id="PS50848"/>
    </source>
</evidence>
<evidence type="ECO:0000259" key="12">
    <source>
        <dbReference type="PROSITE" id="PS50071"/>
    </source>
</evidence>
<dbReference type="InterPro" id="IPR009057">
    <property type="entry name" value="Homeodomain-like_sf"/>
</dbReference>
<evidence type="ECO:0000256" key="1">
    <source>
        <dbReference type="ARBA" id="ARBA00004123"/>
    </source>
</evidence>
<feature type="compositionally biased region" description="Basic and acidic residues" evidence="11">
    <location>
        <begin position="451"/>
        <end position="462"/>
    </location>
</feature>
<evidence type="ECO:0000256" key="2">
    <source>
        <dbReference type="ARBA" id="ARBA00006789"/>
    </source>
</evidence>
<dbReference type="PANTHER" id="PTHR45654">
    <property type="entry name" value="HOMEOBOX-LEUCINE ZIPPER PROTEIN MERISTEM L1"/>
    <property type="match status" value="1"/>
</dbReference>
<keyword evidence="4" id="KW-0175">Coiled coil</keyword>
<evidence type="ECO:0000256" key="10">
    <source>
        <dbReference type="RuleBase" id="RU000682"/>
    </source>
</evidence>
<dbReference type="InterPro" id="IPR057993">
    <property type="entry name" value="HD-Zip_IV_C"/>
</dbReference>